<sequence>MYQFFIKRVLDIVLSILILPVLIVLMIPTAIFIKLEDRGTIFYNGKRLGKNMEQFSMYKFRSMKENAKDIRNIDGSTFNSSNDSRVTNIGRIIRKTSIDELPQIFNVLKGEMSFVGPRPSPLGNESRYTDEFKKKFSVKPGITGYNQAVLRNKSTMEQRMNNDIYYTENISFILDVKIIYLTIVSVITRKNINHD</sequence>
<keyword evidence="2" id="KW-1133">Transmembrane helix</keyword>
<dbReference type="InterPro" id="IPR003362">
    <property type="entry name" value="Bact_transf"/>
</dbReference>
<organism evidence="4 5">
    <name type="scientific">Carnobacterium divergens</name>
    <name type="common">Lactobacillus divergens</name>
    <dbReference type="NCBI Taxonomy" id="2748"/>
    <lineage>
        <taxon>Bacteria</taxon>
        <taxon>Bacillati</taxon>
        <taxon>Bacillota</taxon>
        <taxon>Bacilli</taxon>
        <taxon>Lactobacillales</taxon>
        <taxon>Carnobacteriaceae</taxon>
        <taxon>Carnobacterium</taxon>
    </lineage>
</organism>
<reference evidence="4 5" key="1">
    <citation type="journal article" date="2018" name="Int. J. Food Microbiol.">
        <title>Growth of Carnobacterium spp. isolated from chilled vacuum-packaged meat under relevant acidic conditions.</title>
        <authorList>
            <person name="Zhang P."/>
            <person name="Badoni M."/>
            <person name="Ganzle M."/>
            <person name="Yang X."/>
        </authorList>
    </citation>
    <scope>NUCLEOTIDE SEQUENCE [LARGE SCALE GENOMIC DNA]</scope>
    <source>
        <strain evidence="4 5">B2</strain>
    </source>
</reference>
<dbReference type="GO" id="GO:0016780">
    <property type="term" value="F:phosphotransferase activity, for other substituted phosphate groups"/>
    <property type="evidence" value="ECO:0007669"/>
    <property type="project" value="TreeGrafter"/>
</dbReference>
<evidence type="ECO:0000256" key="1">
    <source>
        <dbReference type="ARBA" id="ARBA00006464"/>
    </source>
</evidence>
<dbReference type="PANTHER" id="PTHR30576">
    <property type="entry name" value="COLANIC BIOSYNTHESIS UDP-GLUCOSE LIPID CARRIER TRANSFERASE"/>
    <property type="match status" value="1"/>
</dbReference>
<evidence type="ECO:0000259" key="3">
    <source>
        <dbReference type="Pfam" id="PF02397"/>
    </source>
</evidence>
<proteinExistence type="inferred from homology"/>
<dbReference type="Proteomes" id="UP000297938">
    <property type="component" value="Unassembled WGS sequence"/>
</dbReference>
<keyword evidence="2" id="KW-0472">Membrane</keyword>
<comment type="similarity">
    <text evidence="1">Belongs to the bacterial sugar transferase family.</text>
</comment>
<gene>
    <name evidence="4" type="ORF">CKN69_01950</name>
</gene>
<comment type="caution">
    <text evidence="4">The sequence shown here is derived from an EMBL/GenBank/DDBJ whole genome shotgun (WGS) entry which is preliminary data.</text>
</comment>
<dbReference type="PANTHER" id="PTHR30576:SF0">
    <property type="entry name" value="UNDECAPRENYL-PHOSPHATE N-ACETYLGALACTOSAMINYL 1-PHOSPHATE TRANSFERASE-RELATED"/>
    <property type="match status" value="1"/>
</dbReference>
<dbReference type="Pfam" id="PF02397">
    <property type="entry name" value="Bac_transf"/>
    <property type="match status" value="1"/>
</dbReference>
<evidence type="ECO:0000256" key="2">
    <source>
        <dbReference type="SAM" id="Phobius"/>
    </source>
</evidence>
<keyword evidence="4" id="KW-0808">Transferase</keyword>
<feature type="transmembrane region" description="Helical" evidence="2">
    <location>
        <begin position="12"/>
        <end position="33"/>
    </location>
</feature>
<dbReference type="RefSeq" id="WP_109841469.1">
    <property type="nucleotide sequence ID" value="NZ_JALRMP010000004.1"/>
</dbReference>
<protein>
    <submittedName>
        <fullName evidence="4">UDP-phosphate galactose phosphotransferase</fullName>
    </submittedName>
</protein>
<accession>A0A2R7ZZK1</accession>
<name>A0A2R7ZZK1_CARDV</name>
<evidence type="ECO:0000313" key="4">
    <source>
        <dbReference type="EMBL" id="TFJ29156.1"/>
    </source>
</evidence>
<evidence type="ECO:0000313" key="5">
    <source>
        <dbReference type="Proteomes" id="UP000297938"/>
    </source>
</evidence>
<keyword evidence="2" id="KW-0812">Transmembrane</keyword>
<dbReference type="AlphaFoldDB" id="A0A2R7ZZK1"/>
<feature type="domain" description="Bacterial sugar transferase" evidence="3">
    <location>
        <begin position="7"/>
        <end position="187"/>
    </location>
</feature>
<dbReference type="EMBL" id="NRPP01000004">
    <property type="protein sequence ID" value="TFJ29156.1"/>
    <property type="molecule type" value="Genomic_DNA"/>
</dbReference>